<organism evidence="2 3">
    <name type="scientific">Helianthus annuus</name>
    <name type="common">Common sunflower</name>
    <dbReference type="NCBI Taxonomy" id="4232"/>
    <lineage>
        <taxon>Eukaryota</taxon>
        <taxon>Viridiplantae</taxon>
        <taxon>Streptophyta</taxon>
        <taxon>Embryophyta</taxon>
        <taxon>Tracheophyta</taxon>
        <taxon>Spermatophyta</taxon>
        <taxon>Magnoliopsida</taxon>
        <taxon>eudicotyledons</taxon>
        <taxon>Gunneridae</taxon>
        <taxon>Pentapetalae</taxon>
        <taxon>asterids</taxon>
        <taxon>campanulids</taxon>
        <taxon>Asterales</taxon>
        <taxon>Asteraceae</taxon>
        <taxon>Asteroideae</taxon>
        <taxon>Heliantheae alliance</taxon>
        <taxon>Heliantheae</taxon>
        <taxon>Helianthus</taxon>
    </lineage>
</organism>
<keyword evidence="3" id="KW-1185">Reference proteome</keyword>
<dbReference type="AlphaFoldDB" id="A0A9K3NJY2"/>
<feature type="region of interest" description="Disordered" evidence="1">
    <location>
        <begin position="1"/>
        <end position="49"/>
    </location>
</feature>
<gene>
    <name evidence="2" type="ORF">HanXRQr2_Chr06g0258101</name>
</gene>
<dbReference type="Proteomes" id="UP000215914">
    <property type="component" value="Unassembled WGS sequence"/>
</dbReference>
<comment type="caution">
    <text evidence="2">The sequence shown here is derived from an EMBL/GenBank/DDBJ whole genome shotgun (WGS) entry which is preliminary data.</text>
</comment>
<accession>A0A9K3NJY2</accession>
<sequence length="49" mass="5715">MNCKQMQEVIPENQSCEHQERQKFPLRTNQSSVQCESTSSANYLHHPNP</sequence>
<evidence type="ECO:0000313" key="2">
    <source>
        <dbReference type="EMBL" id="KAF5802313.1"/>
    </source>
</evidence>
<evidence type="ECO:0000256" key="1">
    <source>
        <dbReference type="SAM" id="MobiDB-lite"/>
    </source>
</evidence>
<dbReference type="Gramene" id="mRNA:HanXRQr2_Chr06g0258101">
    <property type="protein sequence ID" value="mRNA:HanXRQr2_Chr06g0258101"/>
    <property type="gene ID" value="HanXRQr2_Chr06g0258101"/>
</dbReference>
<dbReference type="EMBL" id="MNCJ02000321">
    <property type="protein sequence ID" value="KAF5802313.1"/>
    <property type="molecule type" value="Genomic_DNA"/>
</dbReference>
<reference evidence="2" key="2">
    <citation type="submission" date="2020-06" db="EMBL/GenBank/DDBJ databases">
        <title>Helianthus annuus Genome sequencing and assembly Release 2.</title>
        <authorList>
            <person name="Gouzy J."/>
            <person name="Langlade N."/>
            <person name="Munos S."/>
        </authorList>
    </citation>
    <scope>NUCLEOTIDE SEQUENCE</scope>
    <source>
        <tissue evidence="2">Leaves</tissue>
    </source>
</reference>
<reference evidence="2" key="1">
    <citation type="journal article" date="2017" name="Nature">
        <title>The sunflower genome provides insights into oil metabolism, flowering and Asterid evolution.</title>
        <authorList>
            <person name="Badouin H."/>
            <person name="Gouzy J."/>
            <person name="Grassa C.J."/>
            <person name="Murat F."/>
            <person name="Staton S.E."/>
            <person name="Cottret L."/>
            <person name="Lelandais-Briere C."/>
            <person name="Owens G.L."/>
            <person name="Carrere S."/>
            <person name="Mayjonade B."/>
            <person name="Legrand L."/>
            <person name="Gill N."/>
            <person name="Kane N.C."/>
            <person name="Bowers J.E."/>
            <person name="Hubner S."/>
            <person name="Bellec A."/>
            <person name="Berard A."/>
            <person name="Berges H."/>
            <person name="Blanchet N."/>
            <person name="Boniface M.C."/>
            <person name="Brunel D."/>
            <person name="Catrice O."/>
            <person name="Chaidir N."/>
            <person name="Claudel C."/>
            <person name="Donnadieu C."/>
            <person name="Faraut T."/>
            <person name="Fievet G."/>
            <person name="Helmstetter N."/>
            <person name="King M."/>
            <person name="Knapp S.J."/>
            <person name="Lai Z."/>
            <person name="Le Paslier M.C."/>
            <person name="Lippi Y."/>
            <person name="Lorenzon L."/>
            <person name="Mandel J.R."/>
            <person name="Marage G."/>
            <person name="Marchand G."/>
            <person name="Marquand E."/>
            <person name="Bret-Mestries E."/>
            <person name="Morien E."/>
            <person name="Nambeesan S."/>
            <person name="Nguyen T."/>
            <person name="Pegot-Espagnet P."/>
            <person name="Pouilly N."/>
            <person name="Raftis F."/>
            <person name="Sallet E."/>
            <person name="Schiex T."/>
            <person name="Thomas J."/>
            <person name="Vandecasteele C."/>
            <person name="Vares D."/>
            <person name="Vear F."/>
            <person name="Vautrin S."/>
            <person name="Crespi M."/>
            <person name="Mangin B."/>
            <person name="Burke J.M."/>
            <person name="Salse J."/>
            <person name="Munos S."/>
            <person name="Vincourt P."/>
            <person name="Rieseberg L.H."/>
            <person name="Langlade N.B."/>
        </authorList>
    </citation>
    <scope>NUCLEOTIDE SEQUENCE</scope>
    <source>
        <tissue evidence="2">Leaves</tissue>
    </source>
</reference>
<feature type="compositionally biased region" description="Polar residues" evidence="1">
    <location>
        <begin position="27"/>
        <end position="42"/>
    </location>
</feature>
<name>A0A9K3NJY2_HELAN</name>
<protein>
    <submittedName>
        <fullName evidence="2">Uncharacterized protein</fullName>
    </submittedName>
</protein>
<proteinExistence type="predicted"/>
<evidence type="ECO:0000313" key="3">
    <source>
        <dbReference type="Proteomes" id="UP000215914"/>
    </source>
</evidence>